<keyword evidence="2" id="KW-0812">Transmembrane</keyword>
<keyword evidence="2" id="KW-0472">Membrane</keyword>
<evidence type="ECO:0000259" key="4">
    <source>
        <dbReference type="Pfam" id="PF17802"/>
    </source>
</evidence>
<dbReference type="InterPro" id="IPR048834">
    <property type="entry name" value="SpaA_pre-album"/>
</dbReference>
<organism evidence="6 7">
    <name type="scientific">Arcanobacterium canis</name>
    <dbReference type="NCBI Taxonomy" id="999183"/>
    <lineage>
        <taxon>Bacteria</taxon>
        <taxon>Bacillati</taxon>
        <taxon>Actinomycetota</taxon>
        <taxon>Actinomycetes</taxon>
        <taxon>Actinomycetales</taxon>
        <taxon>Actinomycetaceae</taxon>
        <taxon>Arcanobacterium</taxon>
    </lineage>
</organism>
<evidence type="ECO:0000259" key="5">
    <source>
        <dbReference type="Pfam" id="PF20674"/>
    </source>
</evidence>
<feature type="compositionally biased region" description="Polar residues" evidence="1">
    <location>
        <begin position="54"/>
        <end position="81"/>
    </location>
</feature>
<keyword evidence="2" id="KW-1133">Transmembrane helix</keyword>
<dbReference type="RefSeq" id="WP_278013054.1">
    <property type="nucleotide sequence ID" value="NZ_CP121208.1"/>
</dbReference>
<evidence type="ECO:0000313" key="6">
    <source>
        <dbReference type="EMBL" id="WFM83659.1"/>
    </source>
</evidence>
<sequence length="1020" mass="108351">MRKRIRVAVSSAVTAVSIALMPMMAPAAFSDTLPDENAQNPAEAAVPGDGASHSLPTISNPEGTNTDPAPVVQTSQEADLTSQPSAPAPARLLSPSATSTASSITSPLLTPRFTERAAAAPLALSTALSPESEKTLWGRGGNTLDDFESCGDQTMMLMTSSGVIQRVCNGKVVDTYDIPSASLAWVVGYGTSSSNAQYWKREKRDLREDLGTFNSLAVDRKNQQMWVVESNQRDTTGNGSVLLWNYKNTGDGAFWHAIDTRKGPIVAKWQSKNGADYVTPPSTPPFSNTAIYPTVASTTNKNYPDTAKTATNPERALSFSGAGTIFNVGIMAEDGTYIFGGPRHGNYINKGKGETNSLRLFARQPSTGQIVYLGHVNLPSAQSISNLSVQGDVEIQFDRDGNLSVVYGQVEGRATAIGKDFPKTYKSMVTVERDSLSQALANPVAIWNAQQGRTGAWQTPRGGSINMGADKNNFTRNSRQIPSGVNYLGREIKVPGATPKSESTIYDGNGNLLLGAQYSEGYDPSNQTQVGNVMRCSLGNGQCSSFYKTTNAYSNQTKVWRQSTNGLRQYPGGGLWDYQFNEIEGFFTPPSIVVSKKIVGGKADPSDQFTVSITAKSDPVTGENVTRSGTTKLTGEGSEELTSFMMIPGTQFQLTEKMAPGSKSSLSDYQASYQCTYRSSGGATKQIQGARVGTSSGETFTVPDDAVGQVNCVVTNTYEKPSTQVKLQKAISGVRIDNADQFVLSVSGEGVNTTSVTTTGTRGQITSQPITVETSTQGASITVSETLARNSGTRNLTDYGAALQCRVTDRAGQQSPLNVQLSANTARNSSTFRIPAQAVLVDCVLTNTPKGFLNFEKVGVESLSAIDYDGVGVGNAQHLGGSEWIITKQQGGSAVGKIRDWEAQAGTTVPTPEAGFLQDTDPRQGYISVRGLALGAYVLTETKAPTGYSREGSTRTFTVAPTQPIASFSGNQAIANEQIVPPQLPLTGGLGRDAFLIGAGVLLVTSLGVFILLGRKRTIN</sequence>
<evidence type="ECO:0000256" key="3">
    <source>
        <dbReference type="SAM" id="SignalP"/>
    </source>
</evidence>
<evidence type="ECO:0000256" key="2">
    <source>
        <dbReference type="SAM" id="Phobius"/>
    </source>
</evidence>
<dbReference type="Gene3D" id="2.60.40.10">
    <property type="entry name" value="Immunoglobulins"/>
    <property type="match status" value="1"/>
</dbReference>
<dbReference type="Pfam" id="PF17802">
    <property type="entry name" value="SpaA"/>
    <property type="match status" value="1"/>
</dbReference>
<feature type="transmembrane region" description="Helical" evidence="2">
    <location>
        <begin position="994"/>
        <end position="1014"/>
    </location>
</feature>
<feature type="region of interest" description="Disordered" evidence="1">
    <location>
        <begin position="31"/>
        <end position="105"/>
    </location>
</feature>
<dbReference type="EMBL" id="CP121208">
    <property type="protein sequence ID" value="WFM83659.1"/>
    <property type="molecule type" value="Genomic_DNA"/>
</dbReference>
<evidence type="ECO:0000313" key="7">
    <source>
        <dbReference type="Proteomes" id="UP001215216"/>
    </source>
</evidence>
<feature type="domain" description="SpaA-like prealbumin fold" evidence="5">
    <location>
        <begin position="592"/>
        <end position="717"/>
    </location>
</feature>
<keyword evidence="3" id="KW-0732">Signal</keyword>
<feature type="domain" description="SpaA-like prealbumin fold" evidence="5">
    <location>
        <begin position="725"/>
        <end position="849"/>
    </location>
</feature>
<reference evidence="6 7" key="1">
    <citation type="submission" date="2023-03" db="EMBL/GenBank/DDBJ databases">
        <title>Complete genome of Arcanobacterium canis strain DSM 25104 isolated in 2010 from a canine otitis externa in Germany.</title>
        <authorList>
            <person name="Borowiak M."/>
            <person name="Kreitlow A."/>
            <person name="Malorny B."/>
            <person name="Laemmler C."/>
            <person name="Prenger-Berninghoff E."/>
            <person name="Ploetz M."/>
            <person name="Abdulmawjood A."/>
        </authorList>
    </citation>
    <scope>NUCLEOTIDE SEQUENCE [LARGE SCALE GENOMIC DNA]</scope>
    <source>
        <strain evidence="6 7">DSM 25104</strain>
    </source>
</reference>
<feature type="compositionally biased region" description="Low complexity" evidence="1">
    <location>
        <begin position="82"/>
        <end position="105"/>
    </location>
</feature>
<keyword evidence="7" id="KW-1185">Reference proteome</keyword>
<evidence type="ECO:0000256" key="1">
    <source>
        <dbReference type="SAM" id="MobiDB-lite"/>
    </source>
</evidence>
<feature type="signal peptide" evidence="3">
    <location>
        <begin position="1"/>
        <end position="27"/>
    </location>
</feature>
<dbReference type="Proteomes" id="UP001215216">
    <property type="component" value="Chromosome"/>
</dbReference>
<proteinExistence type="predicted"/>
<name>A0ABY8FYS7_9ACTO</name>
<dbReference type="InterPro" id="IPR041033">
    <property type="entry name" value="SpaA_PFL_dom_1"/>
</dbReference>
<dbReference type="Pfam" id="PF20674">
    <property type="entry name" value="SpaA_3"/>
    <property type="match status" value="2"/>
</dbReference>
<protein>
    <submittedName>
        <fullName evidence="6">Prealbumin-like fold domain-containing protein</fullName>
    </submittedName>
</protein>
<feature type="domain" description="SpaA-like prealbumin fold" evidence="4">
    <location>
        <begin position="877"/>
        <end position="963"/>
    </location>
</feature>
<feature type="chain" id="PRO_5046683733" evidence="3">
    <location>
        <begin position="28"/>
        <end position="1020"/>
    </location>
</feature>
<accession>A0ABY8FYS7</accession>
<dbReference type="InterPro" id="IPR013783">
    <property type="entry name" value="Ig-like_fold"/>
</dbReference>
<gene>
    <name evidence="6" type="ORF">P7079_01375</name>
</gene>